<proteinExistence type="predicted"/>
<dbReference type="Proteomes" id="UP001519295">
    <property type="component" value="Unassembled WGS sequence"/>
</dbReference>
<organism evidence="1 2">
    <name type="scientific">Pseudonocardia parietis</name>
    <dbReference type="NCBI Taxonomy" id="570936"/>
    <lineage>
        <taxon>Bacteria</taxon>
        <taxon>Bacillati</taxon>
        <taxon>Actinomycetota</taxon>
        <taxon>Actinomycetes</taxon>
        <taxon>Pseudonocardiales</taxon>
        <taxon>Pseudonocardiaceae</taxon>
        <taxon>Pseudonocardia</taxon>
    </lineage>
</organism>
<reference evidence="1 2" key="1">
    <citation type="submission" date="2021-03" db="EMBL/GenBank/DDBJ databases">
        <title>Sequencing the genomes of 1000 actinobacteria strains.</title>
        <authorList>
            <person name="Klenk H.-P."/>
        </authorList>
    </citation>
    <scope>NUCLEOTIDE SEQUENCE [LARGE SCALE GENOMIC DNA]</scope>
    <source>
        <strain evidence="1 2">DSM 45256</strain>
    </source>
</reference>
<accession>A0ABS4W2A6</accession>
<evidence type="ECO:0000313" key="2">
    <source>
        <dbReference type="Proteomes" id="UP001519295"/>
    </source>
</evidence>
<keyword evidence="2" id="KW-1185">Reference proteome</keyword>
<gene>
    <name evidence="1" type="ORF">JOF36_005944</name>
</gene>
<protein>
    <submittedName>
        <fullName evidence="1">Uncharacterized protein</fullName>
    </submittedName>
</protein>
<name>A0ABS4W2A6_9PSEU</name>
<sequence>MTVATDRSLMDEAVARLRHHAAVLRSTGHGETAIEMDDFADDMLTDFRSGQCEQWQLHGLAALMGVTRVAGS</sequence>
<dbReference type="RefSeq" id="WP_210033343.1">
    <property type="nucleotide sequence ID" value="NZ_JAGINU010000001.1"/>
</dbReference>
<dbReference type="EMBL" id="JAGINU010000001">
    <property type="protein sequence ID" value="MBP2370248.1"/>
    <property type="molecule type" value="Genomic_DNA"/>
</dbReference>
<evidence type="ECO:0000313" key="1">
    <source>
        <dbReference type="EMBL" id="MBP2370248.1"/>
    </source>
</evidence>
<comment type="caution">
    <text evidence="1">The sequence shown here is derived from an EMBL/GenBank/DDBJ whole genome shotgun (WGS) entry which is preliminary data.</text>
</comment>